<name>A0ABU7DCV4_9TELE</name>
<sequence>MMQFAALCLLVLRFCSEKLLRMVGQKTYRLSGADMIVMVCTCVRIREIIQDFDTNICLSFRRNMAEHQHCNRVLSRPFDSPPPTSFRLRHSSYTVTKSVCAQKKDPRNLHLKGLTTE</sequence>
<organism evidence="2 3">
    <name type="scientific">Characodon lateralis</name>
    <dbReference type="NCBI Taxonomy" id="208331"/>
    <lineage>
        <taxon>Eukaryota</taxon>
        <taxon>Metazoa</taxon>
        <taxon>Chordata</taxon>
        <taxon>Craniata</taxon>
        <taxon>Vertebrata</taxon>
        <taxon>Euteleostomi</taxon>
        <taxon>Actinopterygii</taxon>
        <taxon>Neopterygii</taxon>
        <taxon>Teleostei</taxon>
        <taxon>Neoteleostei</taxon>
        <taxon>Acanthomorphata</taxon>
        <taxon>Ovalentaria</taxon>
        <taxon>Atherinomorphae</taxon>
        <taxon>Cyprinodontiformes</taxon>
        <taxon>Goodeidae</taxon>
        <taxon>Characodon</taxon>
    </lineage>
</organism>
<protein>
    <recommendedName>
        <fullName evidence="4">Secreted protein</fullName>
    </recommendedName>
</protein>
<gene>
    <name evidence="2" type="ORF">CHARACLAT_001851</name>
</gene>
<reference evidence="2 3" key="1">
    <citation type="submission" date="2021-06" db="EMBL/GenBank/DDBJ databases">
        <authorList>
            <person name="Palmer J.M."/>
        </authorList>
    </citation>
    <scope>NUCLEOTIDE SEQUENCE [LARGE SCALE GENOMIC DNA]</scope>
    <source>
        <strain evidence="2 3">CL_MEX2019</strain>
        <tissue evidence="2">Muscle</tissue>
    </source>
</reference>
<evidence type="ECO:0000256" key="1">
    <source>
        <dbReference type="SAM" id="SignalP"/>
    </source>
</evidence>
<evidence type="ECO:0008006" key="4">
    <source>
        <dbReference type="Google" id="ProtNLM"/>
    </source>
</evidence>
<comment type="caution">
    <text evidence="2">The sequence shown here is derived from an EMBL/GenBank/DDBJ whole genome shotgun (WGS) entry which is preliminary data.</text>
</comment>
<keyword evidence="1" id="KW-0732">Signal</keyword>
<feature type="signal peptide" evidence="1">
    <location>
        <begin position="1"/>
        <end position="17"/>
    </location>
</feature>
<dbReference type="Proteomes" id="UP001352852">
    <property type="component" value="Unassembled WGS sequence"/>
</dbReference>
<keyword evidence="3" id="KW-1185">Reference proteome</keyword>
<evidence type="ECO:0000313" key="2">
    <source>
        <dbReference type="EMBL" id="MED6272948.1"/>
    </source>
</evidence>
<accession>A0ABU7DCV4</accession>
<evidence type="ECO:0000313" key="3">
    <source>
        <dbReference type="Proteomes" id="UP001352852"/>
    </source>
</evidence>
<proteinExistence type="predicted"/>
<dbReference type="EMBL" id="JAHUTJ010024663">
    <property type="protein sequence ID" value="MED6272948.1"/>
    <property type="molecule type" value="Genomic_DNA"/>
</dbReference>
<feature type="chain" id="PRO_5045373006" description="Secreted protein" evidence="1">
    <location>
        <begin position="18"/>
        <end position="117"/>
    </location>
</feature>